<keyword evidence="3" id="KW-1185">Reference proteome</keyword>
<sequence length="171" mass="20332">MLYQTTRGHQIQQGGKRSKQECRMQSNFLLLFLWHFWPLVYISFVSIILTVVCIVLCCTCGAEFGHSSLEVLYKCPTCGKETHRNYECFIDISYNWSRRHGDTEMFRYRIFAGSLWGQYTANVTKTVLQKRMTMNNFEVVEHKYDVMSNVWMGNYYKTTDDWTNDLIRRLV</sequence>
<feature type="transmembrane region" description="Helical" evidence="1">
    <location>
        <begin position="28"/>
        <end position="52"/>
    </location>
</feature>
<proteinExistence type="predicted"/>
<keyword evidence="1" id="KW-0472">Membrane</keyword>
<evidence type="ECO:0000256" key="1">
    <source>
        <dbReference type="SAM" id="Phobius"/>
    </source>
</evidence>
<protein>
    <submittedName>
        <fullName evidence="2">Uncharacterized protein</fullName>
    </submittedName>
</protein>
<organism evidence="2 3">
    <name type="scientific">Heterodera schachtii</name>
    <name type="common">Sugarbeet cyst nematode worm</name>
    <name type="synonym">Tylenchus schachtii</name>
    <dbReference type="NCBI Taxonomy" id="97005"/>
    <lineage>
        <taxon>Eukaryota</taxon>
        <taxon>Metazoa</taxon>
        <taxon>Ecdysozoa</taxon>
        <taxon>Nematoda</taxon>
        <taxon>Chromadorea</taxon>
        <taxon>Rhabditida</taxon>
        <taxon>Tylenchina</taxon>
        <taxon>Tylenchomorpha</taxon>
        <taxon>Tylenchoidea</taxon>
        <taxon>Heteroderidae</taxon>
        <taxon>Heteroderinae</taxon>
        <taxon>Heterodera</taxon>
    </lineage>
</organism>
<dbReference type="AlphaFoldDB" id="A0ABD2JW42"/>
<comment type="caution">
    <text evidence="2">The sequence shown here is derived from an EMBL/GenBank/DDBJ whole genome shotgun (WGS) entry which is preliminary data.</text>
</comment>
<dbReference type="Proteomes" id="UP001620645">
    <property type="component" value="Unassembled WGS sequence"/>
</dbReference>
<keyword evidence="1" id="KW-0812">Transmembrane</keyword>
<name>A0ABD2JW42_HETSC</name>
<reference evidence="2 3" key="1">
    <citation type="submission" date="2024-10" db="EMBL/GenBank/DDBJ databases">
        <authorList>
            <person name="Kim D."/>
        </authorList>
    </citation>
    <scope>NUCLEOTIDE SEQUENCE [LARGE SCALE GENOMIC DNA]</scope>
    <source>
        <strain evidence="2">Taebaek</strain>
    </source>
</reference>
<dbReference type="EMBL" id="JBICCN010000086">
    <property type="protein sequence ID" value="KAL3094861.1"/>
    <property type="molecule type" value="Genomic_DNA"/>
</dbReference>
<gene>
    <name evidence="2" type="ORF">niasHS_006156</name>
</gene>
<evidence type="ECO:0000313" key="2">
    <source>
        <dbReference type="EMBL" id="KAL3094861.1"/>
    </source>
</evidence>
<evidence type="ECO:0000313" key="3">
    <source>
        <dbReference type="Proteomes" id="UP001620645"/>
    </source>
</evidence>
<accession>A0ABD2JW42</accession>
<keyword evidence="1" id="KW-1133">Transmembrane helix</keyword>